<dbReference type="EMBL" id="FULE01000009">
    <property type="protein sequence ID" value="SJN53957.1"/>
    <property type="molecule type" value="Genomic_DNA"/>
</dbReference>
<dbReference type="Proteomes" id="UP000188276">
    <property type="component" value="Unassembled WGS sequence"/>
</dbReference>
<dbReference type="STRING" id="1123498.VR7878_00562"/>
<sequence length="257" mass="29923">MVSIMAMRKTEIWPFQSGMMRMNRAKISQCALVAVSVWMIVFSVQALMGSLYSNVVHQEIEGIDYSEHLTADALMQLNQFKDEMLSWDDDNPENLSMAAYTALLNSFSAEGFEREQYLQQSNDYNWQSIRLRPLFPDGYAQETELLALWEKPFEQVIGVLNMAETFGPYEKYTAETAMNVLFKYWAQLSQQQRLNAVRYMTEHEKYGLKRWRLNEIFKVSPYKQQFCSLAIFIRLPLWTCGNLSDAALNHPDEQEGV</sequence>
<keyword evidence="2" id="KW-1185">Reference proteome</keyword>
<proteinExistence type="predicted"/>
<dbReference type="AlphaFoldDB" id="A0A1R4LC37"/>
<evidence type="ECO:0000313" key="1">
    <source>
        <dbReference type="EMBL" id="SJN53957.1"/>
    </source>
</evidence>
<reference evidence="2" key="1">
    <citation type="submission" date="2017-02" db="EMBL/GenBank/DDBJ databases">
        <authorList>
            <person name="Rodrigo-Torres L."/>
            <person name="Arahal R.D."/>
            <person name="Lucena T."/>
        </authorList>
    </citation>
    <scope>NUCLEOTIDE SEQUENCE [LARGE SCALE GENOMIC DNA]</scope>
    <source>
        <strain evidence="2">CECT 7878</strain>
    </source>
</reference>
<organism evidence="1 2">
    <name type="scientific">Vibrio ruber (strain DSM 16370 / JCM 11486 / BCRC 17186 / CECT 7878 / LMG 23124 / VR1)</name>
    <dbReference type="NCBI Taxonomy" id="1123498"/>
    <lineage>
        <taxon>Bacteria</taxon>
        <taxon>Pseudomonadati</taxon>
        <taxon>Pseudomonadota</taxon>
        <taxon>Gammaproteobacteria</taxon>
        <taxon>Vibrionales</taxon>
        <taxon>Vibrionaceae</taxon>
        <taxon>Vibrio</taxon>
    </lineage>
</organism>
<protein>
    <submittedName>
        <fullName evidence="1">Uncharacterized protein</fullName>
    </submittedName>
</protein>
<name>A0A1R4LC37_VIBR1</name>
<gene>
    <name evidence="1" type="ORF">VR7878_00562</name>
</gene>
<evidence type="ECO:0000313" key="2">
    <source>
        <dbReference type="Proteomes" id="UP000188276"/>
    </source>
</evidence>
<accession>A0A1R4LC37</accession>